<keyword evidence="5" id="KW-1185">Reference proteome</keyword>
<feature type="transmembrane region" description="Helical" evidence="1">
    <location>
        <begin position="527"/>
        <end position="550"/>
    </location>
</feature>
<organism evidence="4 5">
    <name type="scientific">Leptospira semungkisensis</name>
    <dbReference type="NCBI Taxonomy" id="2484985"/>
    <lineage>
        <taxon>Bacteria</taxon>
        <taxon>Pseudomonadati</taxon>
        <taxon>Spirochaetota</taxon>
        <taxon>Spirochaetia</taxon>
        <taxon>Leptospirales</taxon>
        <taxon>Leptospiraceae</taxon>
        <taxon>Leptospira</taxon>
    </lineage>
</organism>
<evidence type="ECO:0000259" key="3">
    <source>
        <dbReference type="Pfam" id="PF23357"/>
    </source>
</evidence>
<accession>A0A4V3JB70</accession>
<feature type="transmembrane region" description="Helical" evidence="1">
    <location>
        <begin position="16"/>
        <end position="36"/>
    </location>
</feature>
<dbReference type="InterPro" id="IPR019196">
    <property type="entry name" value="ABC_transp_unknown"/>
</dbReference>
<comment type="caution">
    <text evidence="4">The sequence shown here is derived from an EMBL/GenBank/DDBJ whole genome shotgun (WGS) entry which is preliminary data.</text>
</comment>
<dbReference type="Proteomes" id="UP000297453">
    <property type="component" value="Unassembled WGS sequence"/>
</dbReference>
<evidence type="ECO:0000256" key="1">
    <source>
        <dbReference type="SAM" id="Phobius"/>
    </source>
</evidence>
<reference evidence="4" key="1">
    <citation type="journal article" date="2019" name="PLoS Negl. Trop. Dis.">
        <title>Revisiting the worldwide diversity of Leptospira species in the environment.</title>
        <authorList>
            <person name="Vincent A.T."/>
            <person name="Schiettekatte O."/>
            <person name="Bourhy P."/>
            <person name="Veyrier F.J."/>
            <person name="Picardeau M."/>
        </authorList>
    </citation>
    <scope>NUCLEOTIDE SEQUENCE [LARGE SCALE GENOMIC DNA]</scope>
    <source>
        <strain evidence="4">SSS9</strain>
    </source>
</reference>
<evidence type="ECO:0000259" key="2">
    <source>
        <dbReference type="Pfam" id="PF09822"/>
    </source>
</evidence>
<dbReference type="RefSeq" id="WP_135588254.1">
    <property type="nucleotide sequence ID" value="NZ_RQEP01000018.1"/>
</dbReference>
<keyword evidence="1" id="KW-1133">Transmembrane helix</keyword>
<proteinExistence type="predicted"/>
<protein>
    <submittedName>
        <fullName evidence="4">Gliding motility ABC transporter</fullName>
    </submittedName>
</protein>
<dbReference type="EMBL" id="RQEP01000018">
    <property type="protein sequence ID" value="TGK00639.1"/>
    <property type="molecule type" value="Genomic_DNA"/>
</dbReference>
<evidence type="ECO:0000313" key="5">
    <source>
        <dbReference type="Proteomes" id="UP000297453"/>
    </source>
</evidence>
<gene>
    <name evidence="4" type="ORF">EHO59_11860</name>
</gene>
<dbReference type="AlphaFoldDB" id="A0A4V3JB70"/>
<sequence>MRELLQPLFKISDRPWFLFLNGILVFFLLNGIFSSFRCKADLSRSGRFLITESTKKVLSDLDSTLYIDAFYSSEIPGEYKSRLELTKGLLKEIASVGKENVSLRFHDPDHSEEDSRKAIELGLEPQILQRTSRDSASVKQAFLGIVLTLGHKTEVLPLAFFTEELEYQILNALRKMLRRDKDSGIALLRTKGSLSLQEHDSPKDRIGIFFRQILPAEYGPISEIDLETEEIPEGVELLFWAGSGPLSNQAAWRLDQFLMGGGSLLLLAKSMDFQTGTKRGGFGLLSGELAPGLAQKDPESEDLIRFLEHYGIRINHDIVLDPDNSLPMGSLIEIEPGVLGKYPYPPWIVSERKTNSLDPESQFTKNQASLLFPWPSSITLLPEKQKEAKLQALAHSGPDAEARTEPISLGEKQILSAPIRANGGPFILSALAKGKFSSYFSDKKMLIPKGSKQEILETKPNQVSKILVFGSPYLASDLLAFPEFLEILKNSNIPFLLNSIDLLRGETDLIQARSKQSAILKMKPLPFGWETTISLFHLLGIPALLSLYAFRRLRKRNKQIL</sequence>
<keyword evidence="1" id="KW-0812">Transmembrane</keyword>
<dbReference type="Pfam" id="PF09822">
    <property type="entry name" value="ABC_transp_aux"/>
    <property type="match status" value="1"/>
</dbReference>
<dbReference type="OrthoDB" id="9794512at2"/>
<name>A0A4V3JB70_9LEPT</name>
<dbReference type="InterPro" id="IPR055396">
    <property type="entry name" value="DUF7088"/>
</dbReference>
<feature type="domain" description="ABC-type uncharacterised transport system" evidence="2">
    <location>
        <begin position="185"/>
        <end position="498"/>
    </location>
</feature>
<evidence type="ECO:0000313" key="4">
    <source>
        <dbReference type="EMBL" id="TGK00639.1"/>
    </source>
</evidence>
<feature type="domain" description="DUF7088" evidence="3">
    <location>
        <begin position="46"/>
        <end position="147"/>
    </location>
</feature>
<keyword evidence="1" id="KW-0472">Membrane</keyword>
<dbReference type="Pfam" id="PF23357">
    <property type="entry name" value="DUF7088"/>
    <property type="match status" value="1"/>
</dbReference>